<evidence type="ECO:0000313" key="1">
    <source>
        <dbReference type="EMBL" id="OQP67660.1"/>
    </source>
</evidence>
<gene>
    <name evidence="1" type="ORF">A4R26_33010</name>
</gene>
<name>A0A1V9GAQ7_9BACT</name>
<dbReference type="EMBL" id="LWBP01000017">
    <property type="protein sequence ID" value="OQP67660.1"/>
    <property type="molecule type" value="Genomic_DNA"/>
</dbReference>
<reference evidence="2" key="1">
    <citation type="submission" date="2016-04" db="EMBL/GenBank/DDBJ databases">
        <authorList>
            <person name="Chen L."/>
            <person name="Zhuang W."/>
            <person name="Wang G."/>
        </authorList>
    </citation>
    <scope>NUCLEOTIDE SEQUENCE [LARGE SCALE GENOMIC DNA]</scope>
    <source>
        <strain evidence="2">208</strain>
    </source>
</reference>
<proteinExistence type="predicted"/>
<keyword evidence="2" id="KW-1185">Reference proteome</keyword>
<protein>
    <recommendedName>
        <fullName evidence="3">Glycosyl transferase family 1 domain-containing protein</fullName>
    </recommendedName>
</protein>
<evidence type="ECO:0008006" key="3">
    <source>
        <dbReference type="Google" id="ProtNLM"/>
    </source>
</evidence>
<dbReference type="Proteomes" id="UP000192276">
    <property type="component" value="Unassembled WGS sequence"/>
</dbReference>
<evidence type="ECO:0000313" key="2">
    <source>
        <dbReference type="Proteomes" id="UP000192276"/>
    </source>
</evidence>
<comment type="caution">
    <text evidence="1">The sequence shown here is derived from an EMBL/GenBank/DDBJ whole genome shotgun (WGS) entry which is preliminary data.</text>
</comment>
<sequence length="60" mass="7287">MTESRLENDNLPALFSHVINHLSEYNSRQQQQQRIEFAKQFLYKNQVSKIEQYLFDLKVK</sequence>
<accession>A0A1V9GAQ7</accession>
<dbReference type="AlphaFoldDB" id="A0A1V9GAQ7"/>
<dbReference type="STRING" id="550983.A4R26_33010"/>
<organism evidence="1 2">
    <name type="scientific">Niastella populi</name>
    <dbReference type="NCBI Taxonomy" id="550983"/>
    <lineage>
        <taxon>Bacteria</taxon>
        <taxon>Pseudomonadati</taxon>
        <taxon>Bacteroidota</taxon>
        <taxon>Chitinophagia</taxon>
        <taxon>Chitinophagales</taxon>
        <taxon>Chitinophagaceae</taxon>
        <taxon>Niastella</taxon>
    </lineage>
</organism>